<organism evidence="5 6">
    <name type="scientific">Acetobacter lovaniensis</name>
    <dbReference type="NCBI Taxonomy" id="104100"/>
    <lineage>
        <taxon>Bacteria</taxon>
        <taxon>Pseudomonadati</taxon>
        <taxon>Pseudomonadota</taxon>
        <taxon>Alphaproteobacteria</taxon>
        <taxon>Acetobacterales</taxon>
        <taxon>Acetobacteraceae</taxon>
        <taxon>Acetobacter</taxon>
    </lineage>
</organism>
<comment type="caution">
    <text evidence="5">The sequence shown here is derived from an EMBL/GenBank/DDBJ whole genome shotgun (WGS) entry which is preliminary data.</text>
</comment>
<evidence type="ECO:0000256" key="3">
    <source>
        <dbReference type="ARBA" id="ARBA00022801"/>
    </source>
</evidence>
<evidence type="ECO:0000313" key="5">
    <source>
        <dbReference type="EMBL" id="MBB6458702.1"/>
    </source>
</evidence>
<dbReference type="GO" id="GO:0006508">
    <property type="term" value="P:proteolysis"/>
    <property type="evidence" value="ECO:0007669"/>
    <property type="project" value="UniProtKB-KW"/>
</dbReference>
<sequence>MAIKTLTVKEYANLSKDQRQDTIVVKDVMSSITANDDRTATFIITTGTPDRDQDIVVPQGLSVAYYLNNRVVLWGHDQSILPIAKCIGIQPIDNGWQATVEFATAEANPMAEQVYQLVKGGFLSAVSIGFIPLELELNELGGYTITKSELFEFSIVNVPANPEALIVEDEEALLMDEQIIAQDILSNINKTAERKKLKMRLELHKLSGSRN</sequence>
<keyword evidence="2 5" id="KW-0645">Protease</keyword>
<evidence type="ECO:0000313" key="6">
    <source>
        <dbReference type="Proteomes" id="UP000578000"/>
    </source>
</evidence>
<proteinExistence type="predicted"/>
<evidence type="ECO:0000256" key="1">
    <source>
        <dbReference type="ARBA" id="ARBA00022612"/>
    </source>
</evidence>
<protein>
    <submittedName>
        <fullName evidence="5">HK97 family phage prohead protease</fullName>
    </submittedName>
</protein>
<keyword evidence="3" id="KW-0378">Hydrolase</keyword>
<dbReference type="AlphaFoldDB" id="A0A841QL49"/>
<dbReference type="InterPro" id="IPR054613">
    <property type="entry name" value="Peptidase_S78_dom"/>
</dbReference>
<dbReference type="EMBL" id="JACHIE010000028">
    <property type="protein sequence ID" value="MBB6458702.1"/>
    <property type="molecule type" value="Genomic_DNA"/>
</dbReference>
<dbReference type="Proteomes" id="UP000578000">
    <property type="component" value="Unassembled WGS sequence"/>
</dbReference>
<evidence type="ECO:0000256" key="2">
    <source>
        <dbReference type="ARBA" id="ARBA00022670"/>
    </source>
</evidence>
<feature type="domain" description="Prohead serine protease" evidence="4">
    <location>
        <begin position="55"/>
        <end position="166"/>
    </location>
</feature>
<reference evidence="5 6" key="1">
    <citation type="submission" date="2020-08" db="EMBL/GenBank/DDBJ databases">
        <title>Genomic Encyclopedia of Type Strains, Phase IV (KMG-IV): sequencing the most valuable type-strain genomes for metagenomic binning, comparative biology and taxonomic classification.</title>
        <authorList>
            <person name="Goeker M."/>
        </authorList>
    </citation>
    <scope>NUCLEOTIDE SEQUENCE [LARGE SCALE GENOMIC DNA]</scope>
    <source>
        <strain evidence="5 6">DSM 4491</strain>
    </source>
</reference>
<dbReference type="RefSeq" id="WP_166117044.1">
    <property type="nucleotide sequence ID" value="NZ_BAABDB010000030.1"/>
</dbReference>
<gene>
    <name evidence="5" type="ORF">HNR55_003315</name>
</gene>
<name>A0A841QL49_9PROT</name>
<dbReference type="Pfam" id="PF04586">
    <property type="entry name" value="Peptidase_S78"/>
    <property type="match status" value="1"/>
</dbReference>
<evidence type="ECO:0000259" key="4">
    <source>
        <dbReference type="Pfam" id="PF04586"/>
    </source>
</evidence>
<keyword evidence="1" id="KW-1188">Viral release from host cell</keyword>
<accession>A0A841QL49</accession>
<dbReference type="GO" id="GO:0008233">
    <property type="term" value="F:peptidase activity"/>
    <property type="evidence" value="ECO:0007669"/>
    <property type="project" value="UniProtKB-KW"/>
</dbReference>
<keyword evidence="6" id="KW-1185">Reference proteome</keyword>